<evidence type="ECO:0000313" key="3">
    <source>
        <dbReference type="EMBL" id="OXU28530.1"/>
    </source>
</evidence>
<feature type="signal peptide" evidence="2">
    <location>
        <begin position="1"/>
        <end position="20"/>
    </location>
</feature>
<gene>
    <name evidence="3" type="ORF">TSAR_008975</name>
</gene>
<evidence type="ECO:0000256" key="1">
    <source>
        <dbReference type="SAM" id="MobiDB-lite"/>
    </source>
</evidence>
<feature type="chain" id="PRO_5012195523" evidence="2">
    <location>
        <begin position="21"/>
        <end position="213"/>
    </location>
</feature>
<reference evidence="3 4" key="1">
    <citation type="journal article" date="2017" name="Curr. Biol.">
        <title>The Evolution of Venom by Co-option of Single-Copy Genes.</title>
        <authorList>
            <person name="Martinson E.O."/>
            <person name="Mrinalini"/>
            <person name="Kelkar Y.D."/>
            <person name="Chang C.H."/>
            <person name="Werren J.H."/>
        </authorList>
    </citation>
    <scope>NUCLEOTIDE SEQUENCE [LARGE SCALE GENOMIC DNA]</scope>
    <source>
        <strain evidence="3 4">Alberta</strain>
        <tissue evidence="3">Whole body</tissue>
    </source>
</reference>
<proteinExistence type="predicted"/>
<protein>
    <submittedName>
        <fullName evidence="3">Uncharacterized protein</fullName>
    </submittedName>
</protein>
<feature type="compositionally biased region" description="Acidic residues" evidence="1">
    <location>
        <begin position="123"/>
        <end position="133"/>
    </location>
</feature>
<keyword evidence="2" id="KW-0732">Signal</keyword>
<keyword evidence="4" id="KW-1185">Reference proteome</keyword>
<organism evidence="3 4">
    <name type="scientific">Trichomalopsis sarcophagae</name>
    <dbReference type="NCBI Taxonomy" id="543379"/>
    <lineage>
        <taxon>Eukaryota</taxon>
        <taxon>Metazoa</taxon>
        <taxon>Ecdysozoa</taxon>
        <taxon>Arthropoda</taxon>
        <taxon>Hexapoda</taxon>
        <taxon>Insecta</taxon>
        <taxon>Pterygota</taxon>
        <taxon>Neoptera</taxon>
        <taxon>Endopterygota</taxon>
        <taxon>Hymenoptera</taxon>
        <taxon>Apocrita</taxon>
        <taxon>Proctotrupomorpha</taxon>
        <taxon>Chalcidoidea</taxon>
        <taxon>Pteromalidae</taxon>
        <taxon>Pteromalinae</taxon>
        <taxon>Trichomalopsis</taxon>
    </lineage>
</organism>
<dbReference type="AlphaFoldDB" id="A0A232FDE6"/>
<accession>A0A232FDE6</accession>
<evidence type="ECO:0000313" key="4">
    <source>
        <dbReference type="Proteomes" id="UP000215335"/>
    </source>
</evidence>
<dbReference type="EMBL" id="NNAY01000419">
    <property type="protein sequence ID" value="OXU28530.1"/>
    <property type="molecule type" value="Genomic_DNA"/>
</dbReference>
<dbReference type="Proteomes" id="UP000215335">
    <property type="component" value="Unassembled WGS sequence"/>
</dbReference>
<feature type="region of interest" description="Disordered" evidence="1">
    <location>
        <begin position="114"/>
        <end position="143"/>
    </location>
</feature>
<name>A0A232FDE6_9HYME</name>
<comment type="caution">
    <text evidence="3">The sequence shown here is derived from an EMBL/GenBank/DDBJ whole genome shotgun (WGS) entry which is preliminary data.</text>
</comment>
<evidence type="ECO:0000256" key="2">
    <source>
        <dbReference type="SAM" id="SignalP"/>
    </source>
</evidence>
<sequence length="213" mass="24681">MKHLMALCLKILISLELANCLKIDPRLERIDRFLEQAYKMRSLRGLESPLQDNDDEMNEIDSSKYDKEWTQNLESNYGVESKYEELDLEIDSEEKSNKATEKILKQPLKFKPKSKLKATAAKEDDEEESDDNDEKQPEMVPIPHPIPVVVPKLIPMPIIIQHTFPFHMFPISLPNIQMDGLMNTNTNDQHTGNAHETRRFMPNAHHRQSSVGF</sequence>